<sequence>MKQSIIRVAKIKTRGAALGKTKHNYRLMDTPNADPERTASLNEEYLNHGQRDYWSLAEERIGEAVTRKVRDDQVRAMEVLLTASPEWFERGADGQAKDMRGSKWVDDNLHFLQERYGARNVVSFTLHQDEKTPHIHAVVIPITETGRLSADILFNPRTLKQLQTDYAMAMADHGLERGMEGSRRPHQEMKQVYGRQDTTAAELAPLVQTPVAASFRLETPPLIGREAWKEAQEAKINAEIARQVGEVTKRLQEVGSVAVAQAGAQDQAQALDGRLRKSEGLNQRNYQVAVRLQQELAQVKAQLGQFAVDLVQRKSPSLDAIKLSERTLAEGAKRAETVAREVITRPFRDQDGLFAHFATAGYRVEDHAGPYGPVKHVEEVTTGFIYPLKQLIPDWDGLVAERIRQEGQRREQDLQQREQARKEALARAPGARNVYITAEHETIEKIKAALVSTGANIWGESSTDDYTQLRISYQHQNQSIQKINSLIEQAQLDPRVSEVHESPADKAARREAVRFLSTPLGQEIGRKGKGPDEQIERD</sequence>
<evidence type="ECO:0000313" key="2">
    <source>
        <dbReference type="EMBL" id="MCB2411221.1"/>
    </source>
</evidence>
<dbReference type="Proteomes" id="UP001165296">
    <property type="component" value="Unassembled WGS sequence"/>
</dbReference>
<gene>
    <name evidence="2" type="ORF">LGH74_24765</name>
</gene>
<dbReference type="Gene3D" id="3.30.930.30">
    <property type="match status" value="1"/>
</dbReference>
<proteinExistence type="predicted"/>
<name>A0ABS8AZI6_9BACT</name>
<reference evidence="2" key="1">
    <citation type="submission" date="2021-10" db="EMBL/GenBank/DDBJ databases">
        <authorList>
            <person name="Dean J.D."/>
            <person name="Kim M.K."/>
            <person name="Newey C.N."/>
            <person name="Stoker T.S."/>
            <person name="Thompson D.W."/>
            <person name="Grose J.H."/>
        </authorList>
    </citation>
    <scope>NUCLEOTIDE SEQUENCE</scope>
    <source>
        <strain evidence="2">BT178</strain>
    </source>
</reference>
<dbReference type="Pfam" id="PF01076">
    <property type="entry name" value="Mob_Pre"/>
    <property type="match status" value="1"/>
</dbReference>
<dbReference type="InterPro" id="IPR001668">
    <property type="entry name" value="Mob_Pre"/>
</dbReference>
<dbReference type="RefSeq" id="WP_226180870.1">
    <property type="nucleotide sequence ID" value="NZ_JAJADR010000019.1"/>
</dbReference>
<evidence type="ECO:0000256" key="1">
    <source>
        <dbReference type="SAM" id="MobiDB-lite"/>
    </source>
</evidence>
<dbReference type="EMBL" id="JAJADR010000019">
    <property type="protein sequence ID" value="MCB2411221.1"/>
    <property type="molecule type" value="Genomic_DNA"/>
</dbReference>
<feature type="compositionally biased region" description="Basic and acidic residues" evidence="1">
    <location>
        <begin position="496"/>
        <end position="513"/>
    </location>
</feature>
<dbReference type="CDD" id="cd17242">
    <property type="entry name" value="MobM_relaxase"/>
    <property type="match status" value="1"/>
</dbReference>
<evidence type="ECO:0000313" key="3">
    <source>
        <dbReference type="Proteomes" id="UP001165296"/>
    </source>
</evidence>
<protein>
    <submittedName>
        <fullName evidence="2">Plasmid recombination protein</fullName>
    </submittedName>
</protein>
<comment type="caution">
    <text evidence="2">The sequence shown here is derived from an EMBL/GenBank/DDBJ whole genome shotgun (WGS) entry which is preliminary data.</text>
</comment>
<accession>A0ABS8AZI6</accession>
<keyword evidence="3" id="KW-1185">Reference proteome</keyword>
<feature type="compositionally biased region" description="Basic and acidic residues" evidence="1">
    <location>
        <begin position="524"/>
        <end position="538"/>
    </location>
</feature>
<organism evidence="2 3">
    <name type="scientific">Hymenobacter lucidus</name>
    <dbReference type="NCBI Taxonomy" id="2880930"/>
    <lineage>
        <taxon>Bacteria</taxon>
        <taxon>Pseudomonadati</taxon>
        <taxon>Bacteroidota</taxon>
        <taxon>Cytophagia</taxon>
        <taxon>Cytophagales</taxon>
        <taxon>Hymenobacteraceae</taxon>
        <taxon>Hymenobacter</taxon>
    </lineage>
</organism>
<feature type="region of interest" description="Disordered" evidence="1">
    <location>
        <begin position="496"/>
        <end position="538"/>
    </location>
</feature>
<dbReference type="NCBIfam" id="NF041497">
    <property type="entry name" value="MobV"/>
    <property type="match status" value="1"/>
</dbReference>